<evidence type="ECO:0000256" key="2">
    <source>
        <dbReference type="SAM" id="SignalP"/>
    </source>
</evidence>
<feature type="transmembrane region" description="Helical" evidence="1">
    <location>
        <begin position="326"/>
        <end position="350"/>
    </location>
</feature>
<feature type="transmembrane region" description="Helical" evidence="1">
    <location>
        <begin position="487"/>
        <end position="507"/>
    </location>
</feature>
<dbReference type="AlphaFoldDB" id="A0A291RQT2"/>
<dbReference type="InterPro" id="IPR045175">
    <property type="entry name" value="M28_fam"/>
</dbReference>
<feature type="chain" id="PRO_5012425921" evidence="2">
    <location>
        <begin position="27"/>
        <end position="751"/>
    </location>
</feature>
<feature type="signal peptide" evidence="2">
    <location>
        <begin position="1"/>
        <end position="26"/>
    </location>
</feature>
<dbReference type="GeneID" id="88361393"/>
<evidence type="ECO:0000259" key="3">
    <source>
        <dbReference type="Pfam" id="PF04389"/>
    </source>
</evidence>
<sequence length="751" mass="79065">MRFGPRISGVVAFAVLMIVAVAAAWAQQPHGHRPASAPADTFSAERALRTVTAIAARPHPAGTAEHDRVRDHLVGELRNLGLDTEIQTGVGRWPEAFHRDVMAMGRVDNIVARIPGTAPTGTVFLTAHYDSVPSGPGANDDGVGVATILETVRALRASHATLRNSVVVLLTDGEENGTLGAEAYVAAHRDELRGGVVVNLEARGAGGAPVLWRTTRPDGRLIDAVAASAPYPNTDSLSTALAGDQTSSNTDYAAFQPGGLRVLDWAYAQRSAYYHNPFDDPAHVDPATVQRMGDNTLALAREFGDRDLTAADEPNRAYLSLPFGPLLMIPVWAVLTLAALALLAVLWVIIQVRRSGEASVRGVVGAAAMAFAAVPIAMAAVYGLWAAVLAVRPDYRPLFGDPYRPGCYYAAVVVLAVAVLTAGFLLSRRWFGPTAAHVGLLASATVVSAAAAALAPTAAVVFVIPTCIAALGVAATLVVPRAWRLPVLTLSLIPAAVQVGGTVWTALAAGISGAPFLAAPTLALLGGLLLLPLAQAWPRRRVALIPATAVLLTVAATAAGLAVDRFDDRHPLMSQLVYALDADRHQAQWISRTAPDHWTGGFLDKHPPTGQFAELLPQAVASRPAPAQALPAPIVDIVSDSTESGQRTVRLHVRSPRGATALELRYDTEVRSLRVAGREFTPVPRRGVLFYAPPAEGIDIDLTAPAGPLPLTVLDRTYLPDSKLAALGTVPPDIFFRQDSEAIVFGRVPGV</sequence>
<feature type="transmembrane region" description="Helical" evidence="1">
    <location>
        <begin position="408"/>
        <end position="426"/>
    </location>
</feature>
<keyword evidence="1" id="KW-1133">Transmembrane helix</keyword>
<protein>
    <submittedName>
        <fullName evidence="4">Peptidase</fullName>
    </submittedName>
</protein>
<dbReference type="GO" id="GO:0008235">
    <property type="term" value="F:metalloexopeptidase activity"/>
    <property type="evidence" value="ECO:0007669"/>
    <property type="project" value="InterPro"/>
</dbReference>
<feature type="transmembrane region" description="Helical" evidence="1">
    <location>
        <begin position="513"/>
        <end position="531"/>
    </location>
</feature>
<feature type="transmembrane region" description="Helical" evidence="1">
    <location>
        <begin position="461"/>
        <end position="480"/>
    </location>
</feature>
<proteinExistence type="predicted"/>
<reference evidence="4 5" key="1">
    <citation type="submission" date="2017-10" db="EMBL/GenBank/DDBJ databases">
        <title>Comparative genomics between pathogenic Norcardia.</title>
        <authorList>
            <person name="Zeng L."/>
        </authorList>
    </citation>
    <scope>NUCLEOTIDE SEQUENCE [LARGE SCALE GENOMIC DNA]</scope>
    <source>
        <strain evidence="4 5">NC_YFY_NT001</strain>
    </source>
</reference>
<dbReference type="PANTHER" id="PTHR12147:SF26">
    <property type="entry name" value="PEPTIDASE M28 DOMAIN-CONTAINING PROTEIN"/>
    <property type="match status" value="1"/>
</dbReference>
<feature type="domain" description="Peptidase M28" evidence="3">
    <location>
        <begin position="109"/>
        <end position="299"/>
    </location>
</feature>
<evidence type="ECO:0000313" key="4">
    <source>
        <dbReference type="EMBL" id="ATL69659.1"/>
    </source>
</evidence>
<feature type="transmembrane region" description="Helical" evidence="1">
    <location>
        <begin position="438"/>
        <end position="455"/>
    </location>
</feature>
<accession>A0A291RQT2</accession>
<dbReference type="PANTHER" id="PTHR12147">
    <property type="entry name" value="METALLOPEPTIDASE M28 FAMILY MEMBER"/>
    <property type="match status" value="1"/>
</dbReference>
<keyword evidence="1" id="KW-0812">Transmembrane</keyword>
<keyword evidence="2" id="KW-0732">Signal</keyword>
<feature type="transmembrane region" description="Helical" evidence="1">
    <location>
        <begin position="543"/>
        <end position="563"/>
    </location>
</feature>
<dbReference type="GO" id="GO:0006508">
    <property type="term" value="P:proteolysis"/>
    <property type="evidence" value="ECO:0007669"/>
    <property type="project" value="InterPro"/>
</dbReference>
<dbReference type="KEGG" id="ntp:CRH09_29300"/>
<dbReference type="Proteomes" id="UP000221961">
    <property type="component" value="Chromosome"/>
</dbReference>
<evidence type="ECO:0000313" key="5">
    <source>
        <dbReference type="Proteomes" id="UP000221961"/>
    </source>
</evidence>
<dbReference type="RefSeq" id="WP_098696671.1">
    <property type="nucleotide sequence ID" value="NZ_CP023778.1"/>
</dbReference>
<dbReference type="Gene3D" id="3.40.630.10">
    <property type="entry name" value="Zn peptidases"/>
    <property type="match status" value="1"/>
</dbReference>
<dbReference type="InterPro" id="IPR007484">
    <property type="entry name" value="Peptidase_M28"/>
</dbReference>
<name>A0A291RQT2_9NOCA</name>
<dbReference type="SUPFAM" id="SSF53187">
    <property type="entry name" value="Zn-dependent exopeptidases"/>
    <property type="match status" value="1"/>
</dbReference>
<dbReference type="EMBL" id="CP023778">
    <property type="protein sequence ID" value="ATL69659.1"/>
    <property type="molecule type" value="Genomic_DNA"/>
</dbReference>
<dbReference type="Pfam" id="PF04389">
    <property type="entry name" value="Peptidase_M28"/>
    <property type="match status" value="1"/>
</dbReference>
<feature type="transmembrane region" description="Helical" evidence="1">
    <location>
        <begin position="362"/>
        <end position="388"/>
    </location>
</feature>
<keyword evidence="1" id="KW-0472">Membrane</keyword>
<evidence type="ECO:0000256" key="1">
    <source>
        <dbReference type="SAM" id="Phobius"/>
    </source>
</evidence>
<organism evidence="4 5">
    <name type="scientific">Nocardia terpenica</name>
    <dbReference type="NCBI Taxonomy" id="455432"/>
    <lineage>
        <taxon>Bacteria</taxon>
        <taxon>Bacillati</taxon>
        <taxon>Actinomycetota</taxon>
        <taxon>Actinomycetes</taxon>
        <taxon>Mycobacteriales</taxon>
        <taxon>Nocardiaceae</taxon>
        <taxon>Nocardia</taxon>
    </lineage>
</organism>
<gene>
    <name evidence="4" type="ORF">CRH09_29300</name>
</gene>